<feature type="binding site" description="axial binding residue" evidence="24">
    <location>
        <position position="1039"/>
    </location>
    <ligand>
        <name>heme b</name>
        <dbReference type="ChEBI" id="CHEBI:60344"/>
    </ligand>
    <ligandPart>
        <name>Fe</name>
        <dbReference type="ChEBI" id="CHEBI:18248"/>
    </ligandPart>
</feature>
<evidence type="ECO:0000256" key="5">
    <source>
        <dbReference type="ARBA" id="ARBA00022525"/>
    </source>
</evidence>
<comment type="cofactor">
    <cofactor evidence="1">
        <name>heme b</name>
        <dbReference type="ChEBI" id="CHEBI:60344"/>
    </cofactor>
</comment>
<evidence type="ECO:0000256" key="16">
    <source>
        <dbReference type="ARBA" id="ARBA00023180"/>
    </source>
</evidence>
<dbReference type="GO" id="GO:0004601">
    <property type="term" value="F:peroxidase activity"/>
    <property type="evidence" value="ECO:0007669"/>
    <property type="project" value="UniProtKB-KW"/>
</dbReference>
<dbReference type="Gene3D" id="3.80.10.10">
    <property type="entry name" value="Ribonuclease Inhibitor"/>
    <property type="match status" value="1"/>
</dbReference>
<dbReference type="GO" id="GO:0020037">
    <property type="term" value="F:heme binding"/>
    <property type="evidence" value="ECO:0007669"/>
    <property type="project" value="InterPro"/>
</dbReference>
<dbReference type="GO" id="GO:0046872">
    <property type="term" value="F:metal ion binding"/>
    <property type="evidence" value="ECO:0007669"/>
    <property type="project" value="UniProtKB-KW"/>
</dbReference>
<evidence type="ECO:0000256" key="4">
    <source>
        <dbReference type="ARBA" id="ARBA00009588"/>
    </source>
</evidence>
<keyword evidence="25" id="KW-0175">Coiled coil</keyword>
<keyword evidence="6" id="KW-0575">Peroxidase</keyword>
<dbReference type="SMART" id="SM00408">
    <property type="entry name" value="IGc2"/>
    <property type="match status" value="3"/>
</dbReference>
<feature type="domain" description="Ig-like" evidence="27">
    <location>
        <begin position="482"/>
        <end position="568"/>
    </location>
</feature>
<evidence type="ECO:0000256" key="2">
    <source>
        <dbReference type="ARBA" id="ARBA00004370"/>
    </source>
</evidence>
<keyword evidence="9 24" id="KW-0479">Metal-binding</keyword>
<feature type="domain" description="Ig-like" evidence="27">
    <location>
        <begin position="297"/>
        <end position="384"/>
    </location>
</feature>
<evidence type="ECO:0000256" key="19">
    <source>
        <dbReference type="ARBA" id="ARBA00047610"/>
    </source>
</evidence>
<evidence type="ECO:0000256" key="22">
    <source>
        <dbReference type="ARBA" id="ARBA00049501"/>
    </source>
</evidence>
<comment type="catalytic activity">
    <reaction evidence="21">
        <text>L-tyrosyl-[protein] + bromide + H2O2 + H(+) = 3-bromo-L-tyrosyl-[protein] + 2 H2O</text>
        <dbReference type="Rhea" id="RHEA:69360"/>
        <dbReference type="Rhea" id="RHEA-COMP:10136"/>
        <dbReference type="Rhea" id="RHEA-COMP:17686"/>
        <dbReference type="ChEBI" id="CHEBI:15377"/>
        <dbReference type="ChEBI" id="CHEBI:15378"/>
        <dbReference type="ChEBI" id="CHEBI:15858"/>
        <dbReference type="ChEBI" id="CHEBI:16240"/>
        <dbReference type="ChEBI" id="CHEBI:46858"/>
        <dbReference type="ChEBI" id="CHEBI:183512"/>
    </reaction>
    <physiologicalReaction direction="left-to-right" evidence="21">
        <dbReference type="Rhea" id="RHEA:69361"/>
    </physiologicalReaction>
</comment>
<dbReference type="SUPFAM" id="SSF48726">
    <property type="entry name" value="Immunoglobulin"/>
    <property type="match status" value="3"/>
</dbReference>
<evidence type="ECO:0000256" key="23">
    <source>
        <dbReference type="ARBA" id="ARBA00061342"/>
    </source>
</evidence>
<keyword evidence="17" id="KW-0393">Immunoglobulin domain</keyword>
<dbReference type="InterPro" id="IPR003599">
    <property type="entry name" value="Ig_sub"/>
</dbReference>
<keyword evidence="11" id="KW-0677">Repeat</keyword>
<keyword evidence="14" id="KW-0472">Membrane</keyword>
<keyword evidence="10 26" id="KW-0732">Signal</keyword>
<feature type="signal peptide" evidence="26">
    <location>
        <begin position="1"/>
        <end position="22"/>
    </location>
</feature>
<comment type="catalytic activity">
    <reaction evidence="20">
        <text>L-lysyl-[collagen] + L-methionyl-[collagen] + hypobromite = [collagen]-L-lysyl-N-S-L-methionyl-[collagen] + bromide + H2O + H(+)</text>
        <dbReference type="Rhea" id="RHEA:66024"/>
        <dbReference type="Rhea" id="RHEA-COMP:12751"/>
        <dbReference type="Rhea" id="RHEA-COMP:16949"/>
        <dbReference type="Rhea" id="RHEA-COMP:16951"/>
        <dbReference type="ChEBI" id="CHEBI:15377"/>
        <dbReference type="ChEBI" id="CHEBI:15378"/>
        <dbReference type="ChEBI" id="CHEBI:15858"/>
        <dbReference type="ChEBI" id="CHEBI:16044"/>
        <dbReference type="ChEBI" id="CHEBI:29250"/>
        <dbReference type="ChEBI" id="CHEBI:29969"/>
        <dbReference type="ChEBI" id="CHEBI:166867"/>
    </reaction>
    <physiologicalReaction direction="left-to-right" evidence="20">
        <dbReference type="Rhea" id="RHEA:66025"/>
    </physiologicalReaction>
</comment>
<reference evidence="28 29" key="1">
    <citation type="submission" date="2015-01" db="EMBL/GenBank/DDBJ databases">
        <title>Evolution of Trichinella species and genotypes.</title>
        <authorList>
            <person name="Korhonen P.K."/>
            <person name="Edoardo P."/>
            <person name="Giuseppe L.R."/>
            <person name="Gasser R.B."/>
        </authorList>
    </citation>
    <scope>NUCLEOTIDE SEQUENCE [LARGE SCALE GENOMIC DNA]</scope>
    <source>
        <strain evidence="28">ISS141</strain>
    </source>
</reference>
<comment type="catalytic activity">
    <reaction evidence="22">
        <text>hypobromite + L-tyrosyl-[protein] + H(+) = 3-bromo-L-tyrosyl-[protein] + H2O</text>
        <dbReference type="Rhea" id="RHEA:69356"/>
        <dbReference type="Rhea" id="RHEA-COMP:10136"/>
        <dbReference type="Rhea" id="RHEA-COMP:17686"/>
        <dbReference type="ChEBI" id="CHEBI:15377"/>
        <dbReference type="ChEBI" id="CHEBI:15378"/>
        <dbReference type="ChEBI" id="CHEBI:29250"/>
        <dbReference type="ChEBI" id="CHEBI:46858"/>
        <dbReference type="ChEBI" id="CHEBI:183512"/>
    </reaction>
    <physiologicalReaction direction="left-to-right" evidence="22">
        <dbReference type="Rhea" id="RHEA:69357"/>
    </physiologicalReaction>
</comment>
<dbReference type="FunFam" id="2.60.40.10:FF:000004">
    <property type="entry name" value="DCC isoform 1"/>
    <property type="match status" value="1"/>
</dbReference>
<dbReference type="CDD" id="cd09826">
    <property type="entry name" value="peroxidasin_like"/>
    <property type="match status" value="1"/>
</dbReference>
<dbReference type="InterPro" id="IPR001611">
    <property type="entry name" value="Leu-rich_rpt"/>
</dbReference>
<dbReference type="SMART" id="SM00369">
    <property type="entry name" value="LRR_TYP"/>
    <property type="match status" value="3"/>
</dbReference>
<evidence type="ECO:0000256" key="11">
    <source>
        <dbReference type="ARBA" id="ARBA00022737"/>
    </source>
</evidence>
<dbReference type="InterPro" id="IPR007110">
    <property type="entry name" value="Ig-like_dom"/>
</dbReference>
<dbReference type="Pfam" id="PF07679">
    <property type="entry name" value="I-set"/>
    <property type="match status" value="3"/>
</dbReference>
<dbReference type="PANTHER" id="PTHR11475:SF58">
    <property type="entry name" value="PEROXIDASIN"/>
    <property type="match status" value="1"/>
</dbReference>
<evidence type="ECO:0000256" key="21">
    <source>
        <dbReference type="ARBA" id="ARBA00048887"/>
    </source>
</evidence>
<dbReference type="GO" id="GO:0006979">
    <property type="term" value="P:response to oxidative stress"/>
    <property type="evidence" value="ECO:0007669"/>
    <property type="project" value="InterPro"/>
</dbReference>
<dbReference type="InterPro" id="IPR034824">
    <property type="entry name" value="Peroxidasin_peroxidase"/>
</dbReference>
<sequence length="1380" mass="156416">MAALNFCRFVIFVFLIVKCILSSEIENGNCPSGCHCNEKYVECIALRMKHMPSVIFPSASHFDLSFNRIQSINKMDLMNFNNLISLDMAHNLLKFIENYSFTWLANLKILNLSYNQLQFLNNGTFVGLSQLRHLSLNDNSLLLIEEAALEPLINLIELDVSNNEHLNFSSLLTAIEKLNNLKLLQTDEHSIRCNCSTVAAIVSLLQEKVELIIQTEHCFYKYNASDSSRCLEELIHFANYCKNETGDVENIFPECSRRKLNKAKHHQQHNVYLESKQADLANSRVRRIPRRHRRRSPVKIVRSPENVDADLEATVSFTCLVSGYPNPRIHWFCNGNKLISSNRIKFYQNDQKVVIKNVQREDSGVYTCVAENAISQSTATAFLQVKSPPEFRLRPQNTIALEGAEVKLECDPVGYPQPAIVWTKNGRSIPTNRRIIISNAGAVLKINSISADDEGQYTCYATNALGSIKWNVLVKVKQSFPPRMQNAPSTLILTAGNTASFPCRVFADPEPTITWLFNGNPIRTVKGHYEMSAQGTLYVFNVTKSDEGFYTCQASNAVGAISADAQLEVIAPNLSAEQKVPAILNVDSEFIRNTVQQATANVDKAINWTRQKLYDDQPKSPAELMALLRYPGPAALEHARAREIYEQTISLIQSHVVQGLHFNLSTPFEYPHVLSKGHVALISELTGCNVHREMPKCNDMCFHRKYRSYDGSCNNFEHPLRGASLTSFKRLLPPIYENGFDQPVGWRKGKLYNGYPKPNVRTVSQMLISTKQVTNDTEYSHMLMQWGQFLDHDLTLTVNAPSILQFQTGVDCKRTCQNRPPCFNIEIPPNDHRIKYGVCMEFERSSAVCGSGDTSVLFDTLQHREQLNVLTAYIDASNVYGSEEADALNLRDLFSDHGQLKFDITSHKQKPYLPFNRNLPMDCRRNSTVPHSMRCLMAGDYRANEQVGLLAMHTLWMREHNRIAAQLLRINSHWDGEKIYQEARKIIGAQMQHITYHSWLPKILGPEGMNMLGTYRGYNQAVDSTISNAFATAAFRFGHTLIQPILIRLDENFKPHSSGHLPLEEAFFAPERLLNEGGIDPILRGMFSTPAKLPTTGQYLNSILTEQLFNKAHEVALDLAALNIQRGRDHALPGYLEYRKFCNLSSPDTFDGLRDVIPDQSIRKKLQILYGHPGNVDLWVGGVLEKLLPGARVGPTFACIIADQFQRIRDGDRFWYENAGVFRPEQLYEIKKTTLARILCSSGDEIDRVQADVFKNIGSTNPNHYTRCEHLPNINLNMWQECCEEDCRAAIKFETVDDALDNDATTFSKSSNIDELLAIRRKRSITASPIMYNYFNNSCKNKISKISVEAEHKLQSEINSLKEAIKQLEQIIMNLNLNSK</sequence>
<keyword evidence="7" id="KW-0433">Leucine-rich repeat</keyword>
<dbReference type="STRING" id="6337.A0A0V0YJ93"/>
<organism evidence="28 29">
    <name type="scientific">Trichinella pseudospiralis</name>
    <name type="common">Parasitic roundworm</name>
    <dbReference type="NCBI Taxonomy" id="6337"/>
    <lineage>
        <taxon>Eukaryota</taxon>
        <taxon>Metazoa</taxon>
        <taxon>Ecdysozoa</taxon>
        <taxon>Nematoda</taxon>
        <taxon>Enoplea</taxon>
        <taxon>Dorylaimia</taxon>
        <taxon>Trichinellida</taxon>
        <taxon>Trichinellidae</taxon>
        <taxon>Trichinella</taxon>
    </lineage>
</organism>
<dbReference type="SMART" id="SM00409">
    <property type="entry name" value="IG"/>
    <property type="match status" value="3"/>
</dbReference>
<evidence type="ECO:0000256" key="9">
    <source>
        <dbReference type="ARBA" id="ARBA00022723"/>
    </source>
</evidence>
<evidence type="ECO:0000256" key="10">
    <source>
        <dbReference type="ARBA" id="ARBA00022729"/>
    </source>
</evidence>
<keyword evidence="15" id="KW-1015">Disulfide bond</keyword>
<dbReference type="GO" id="GO:0016020">
    <property type="term" value="C:membrane"/>
    <property type="evidence" value="ECO:0007669"/>
    <property type="project" value="UniProtKB-SubCell"/>
</dbReference>
<keyword evidence="13 24" id="KW-0408">Iron</keyword>
<comment type="catalytic activity">
    <reaction evidence="19">
        <text>L-lysyl-[collagen] + L-methionyl-[collagen] + H2O2 = [collagen]-L-lysyl-N-S-L-methionyl-[collagen] + 2 H2O + H(+)</text>
        <dbReference type="Rhea" id="RHEA:66020"/>
        <dbReference type="Rhea" id="RHEA-COMP:12751"/>
        <dbReference type="Rhea" id="RHEA-COMP:16949"/>
        <dbReference type="Rhea" id="RHEA-COMP:16951"/>
        <dbReference type="ChEBI" id="CHEBI:15377"/>
        <dbReference type="ChEBI" id="CHEBI:15378"/>
        <dbReference type="ChEBI" id="CHEBI:16044"/>
        <dbReference type="ChEBI" id="CHEBI:16240"/>
        <dbReference type="ChEBI" id="CHEBI:29969"/>
        <dbReference type="ChEBI" id="CHEBI:166867"/>
    </reaction>
    <physiologicalReaction direction="left-to-right" evidence="19">
        <dbReference type="Rhea" id="RHEA:66021"/>
    </physiologicalReaction>
</comment>
<dbReference type="InterPro" id="IPR003591">
    <property type="entry name" value="Leu-rich_rpt_typical-subtyp"/>
</dbReference>
<comment type="similarity">
    <text evidence="4">Belongs to the immunoglobulin superfamily. DCC family.</text>
</comment>
<evidence type="ECO:0000313" key="28">
    <source>
        <dbReference type="EMBL" id="KRY00405.1"/>
    </source>
</evidence>
<keyword evidence="5" id="KW-0964">Secreted</keyword>
<protein>
    <submittedName>
        <fullName evidence="28">Peroxidasin-like protein</fullName>
    </submittedName>
</protein>
<evidence type="ECO:0000256" key="17">
    <source>
        <dbReference type="ARBA" id="ARBA00023319"/>
    </source>
</evidence>
<dbReference type="SUPFAM" id="SSF48113">
    <property type="entry name" value="Heme-dependent peroxidases"/>
    <property type="match status" value="1"/>
</dbReference>
<evidence type="ECO:0000256" key="7">
    <source>
        <dbReference type="ARBA" id="ARBA00022614"/>
    </source>
</evidence>
<evidence type="ECO:0000256" key="20">
    <source>
        <dbReference type="ARBA" id="ARBA00048396"/>
    </source>
</evidence>
<dbReference type="InterPro" id="IPR037120">
    <property type="entry name" value="Haem_peroxidase_sf_animal"/>
</dbReference>
<dbReference type="InterPro" id="IPR019791">
    <property type="entry name" value="Haem_peroxidase_animal"/>
</dbReference>
<dbReference type="FunFam" id="1.10.640.10:FF:000001">
    <property type="entry name" value="Peroxidasin homolog"/>
    <property type="match status" value="1"/>
</dbReference>
<dbReference type="PROSITE" id="PS50292">
    <property type="entry name" value="PEROXIDASE_3"/>
    <property type="match status" value="1"/>
</dbReference>
<name>A0A0V0YJ93_TRIPS</name>
<dbReference type="PRINTS" id="PR00457">
    <property type="entry name" value="ANPEROXIDASE"/>
</dbReference>
<keyword evidence="8 24" id="KW-0349">Heme</keyword>
<comment type="catalytic activity">
    <reaction evidence="18">
        <text>bromide + H2O2 = hypobromite + H2O</text>
        <dbReference type="Rhea" id="RHEA:66016"/>
        <dbReference type="ChEBI" id="CHEBI:15377"/>
        <dbReference type="ChEBI" id="CHEBI:15858"/>
        <dbReference type="ChEBI" id="CHEBI:16240"/>
        <dbReference type="ChEBI" id="CHEBI:29250"/>
    </reaction>
    <physiologicalReaction direction="left-to-right" evidence="18">
        <dbReference type="Rhea" id="RHEA:66017"/>
    </physiologicalReaction>
</comment>
<feature type="domain" description="Ig-like" evidence="27">
    <location>
        <begin position="389"/>
        <end position="463"/>
    </location>
</feature>
<dbReference type="Gene3D" id="2.60.40.10">
    <property type="entry name" value="Immunoglobulins"/>
    <property type="match status" value="3"/>
</dbReference>
<feature type="chain" id="PRO_5006873409" evidence="26">
    <location>
        <begin position="23"/>
        <end position="1380"/>
    </location>
</feature>
<evidence type="ECO:0000256" key="26">
    <source>
        <dbReference type="SAM" id="SignalP"/>
    </source>
</evidence>
<dbReference type="InterPro" id="IPR003598">
    <property type="entry name" value="Ig_sub2"/>
</dbReference>
<comment type="caution">
    <text evidence="28">The sequence shown here is derived from an EMBL/GenBank/DDBJ whole genome shotgun (WGS) entry which is preliminary data.</text>
</comment>
<dbReference type="InterPro" id="IPR010255">
    <property type="entry name" value="Haem_peroxidase_sf"/>
</dbReference>
<dbReference type="EMBL" id="JYDU01000008">
    <property type="protein sequence ID" value="KRY00405.1"/>
    <property type="molecule type" value="Genomic_DNA"/>
</dbReference>
<evidence type="ECO:0000256" key="1">
    <source>
        <dbReference type="ARBA" id="ARBA00001970"/>
    </source>
</evidence>
<dbReference type="FunFam" id="2.60.40.10:FF:000612">
    <property type="entry name" value="palladin isoform X1"/>
    <property type="match status" value="1"/>
</dbReference>
<dbReference type="FunFam" id="2.60.40.10:FF:000299">
    <property type="entry name" value="protogenin isoform X2"/>
    <property type="match status" value="1"/>
</dbReference>
<dbReference type="GO" id="GO:0005615">
    <property type="term" value="C:extracellular space"/>
    <property type="evidence" value="ECO:0007669"/>
    <property type="project" value="TreeGrafter"/>
</dbReference>
<evidence type="ECO:0000256" key="25">
    <source>
        <dbReference type="SAM" id="Coils"/>
    </source>
</evidence>
<gene>
    <name evidence="28" type="primary">Pxdn</name>
    <name evidence="28" type="ORF">T4E_1053</name>
</gene>
<evidence type="ECO:0000256" key="3">
    <source>
        <dbReference type="ARBA" id="ARBA00004613"/>
    </source>
</evidence>
<dbReference type="Gene3D" id="1.10.640.10">
    <property type="entry name" value="Haem peroxidase domain superfamily, animal type"/>
    <property type="match status" value="1"/>
</dbReference>
<dbReference type="InterPro" id="IPR013098">
    <property type="entry name" value="Ig_I-set"/>
</dbReference>
<evidence type="ECO:0000259" key="27">
    <source>
        <dbReference type="PROSITE" id="PS50835"/>
    </source>
</evidence>
<dbReference type="PROSITE" id="PS51450">
    <property type="entry name" value="LRR"/>
    <property type="match status" value="1"/>
</dbReference>
<dbReference type="InterPro" id="IPR013783">
    <property type="entry name" value="Ig-like_fold"/>
</dbReference>
<evidence type="ECO:0000256" key="14">
    <source>
        <dbReference type="ARBA" id="ARBA00023136"/>
    </source>
</evidence>
<keyword evidence="12" id="KW-0560">Oxidoreductase</keyword>
<dbReference type="PANTHER" id="PTHR11475">
    <property type="entry name" value="OXIDASE/PEROXIDASE"/>
    <property type="match status" value="1"/>
</dbReference>
<feature type="coiled-coil region" evidence="25">
    <location>
        <begin position="1351"/>
        <end position="1378"/>
    </location>
</feature>
<evidence type="ECO:0000256" key="18">
    <source>
        <dbReference type="ARBA" id="ARBA00047544"/>
    </source>
</evidence>
<evidence type="ECO:0000256" key="8">
    <source>
        <dbReference type="ARBA" id="ARBA00022617"/>
    </source>
</evidence>
<evidence type="ECO:0000256" key="6">
    <source>
        <dbReference type="ARBA" id="ARBA00022559"/>
    </source>
</evidence>
<dbReference type="InterPro" id="IPR032675">
    <property type="entry name" value="LRR_dom_sf"/>
</dbReference>
<evidence type="ECO:0000256" key="13">
    <source>
        <dbReference type="ARBA" id="ARBA00023004"/>
    </source>
</evidence>
<proteinExistence type="inferred from homology"/>
<dbReference type="SUPFAM" id="SSF52058">
    <property type="entry name" value="L domain-like"/>
    <property type="match status" value="1"/>
</dbReference>
<evidence type="ECO:0000256" key="24">
    <source>
        <dbReference type="PIRSR" id="PIRSR619791-2"/>
    </source>
</evidence>
<evidence type="ECO:0000256" key="12">
    <source>
        <dbReference type="ARBA" id="ARBA00023002"/>
    </source>
</evidence>
<dbReference type="Pfam" id="PF03098">
    <property type="entry name" value="An_peroxidase"/>
    <property type="match status" value="1"/>
</dbReference>
<comment type="subcellular location">
    <subcellularLocation>
        <location evidence="2">Membrane</location>
    </subcellularLocation>
    <subcellularLocation>
        <location evidence="3">Secreted</location>
    </subcellularLocation>
</comment>
<accession>A0A0V0YJ93</accession>
<evidence type="ECO:0000313" key="29">
    <source>
        <dbReference type="Proteomes" id="UP000054815"/>
    </source>
</evidence>
<dbReference type="PROSITE" id="PS50835">
    <property type="entry name" value="IG_LIKE"/>
    <property type="match status" value="3"/>
</dbReference>
<dbReference type="Proteomes" id="UP000054815">
    <property type="component" value="Unassembled WGS sequence"/>
</dbReference>
<evidence type="ECO:0000256" key="15">
    <source>
        <dbReference type="ARBA" id="ARBA00023157"/>
    </source>
</evidence>
<dbReference type="InterPro" id="IPR036179">
    <property type="entry name" value="Ig-like_dom_sf"/>
</dbReference>
<keyword evidence="16" id="KW-0325">Glycoprotein</keyword>
<comment type="similarity">
    <text evidence="23">Belongs to the peroxidase family. XPO subfamily.</text>
</comment>
<dbReference type="Pfam" id="PF13855">
    <property type="entry name" value="LRR_8"/>
    <property type="match status" value="1"/>
</dbReference>